<dbReference type="Proteomes" id="UP000244005">
    <property type="component" value="Unassembled WGS sequence"/>
</dbReference>
<accession>A0A2R6XMQ6</accession>
<evidence type="ECO:0000313" key="3">
    <source>
        <dbReference type="Proteomes" id="UP000244005"/>
    </source>
</evidence>
<dbReference type="EMBL" id="KZ772680">
    <property type="protein sequence ID" value="PTQ47384.1"/>
    <property type="molecule type" value="Genomic_DNA"/>
</dbReference>
<dbReference type="SUPFAM" id="SSF52047">
    <property type="entry name" value="RNI-like"/>
    <property type="match status" value="1"/>
</dbReference>
<dbReference type="AlphaFoldDB" id="A0A2R6XMQ6"/>
<gene>
    <name evidence="2" type="ORF">MARPO_0008s0146</name>
</gene>
<sequence length="270" mass="30864">MPPKKKGKKKKKKPKEPKHDSGWKKTIENGKWERPLESLPSIERWPTWGEIREKMFAALVKLTIIWSENLGDKFIDELFAVPRPRLVHMDIRGSKLLTKFVLSPPAVALSITYIDISCCQYLSFVMIQSHSLEKLVLSRSMMLKKVLLETKTLKELVLKTCPVLETLMVWSDEMSHLNILDCKQLVTLELYCPKLEDLEKGPLKVDIPPPKPFPPILYILEQEDLRAPIPPPEFGYPNEVTGGYQGTKGDEKVGLSTTRPLIPRTHLFGV</sequence>
<dbReference type="OrthoDB" id="550575at2759"/>
<keyword evidence="3" id="KW-1185">Reference proteome</keyword>
<dbReference type="OMA" id="LPDANTW"/>
<protein>
    <submittedName>
        <fullName evidence="2">Uncharacterized protein</fullName>
    </submittedName>
</protein>
<evidence type="ECO:0000313" key="2">
    <source>
        <dbReference type="EMBL" id="PTQ47384.1"/>
    </source>
</evidence>
<reference evidence="3" key="1">
    <citation type="journal article" date="2017" name="Cell">
        <title>Insights into land plant evolution garnered from the Marchantia polymorpha genome.</title>
        <authorList>
            <person name="Bowman J.L."/>
            <person name="Kohchi T."/>
            <person name="Yamato K.T."/>
            <person name="Jenkins J."/>
            <person name="Shu S."/>
            <person name="Ishizaki K."/>
            <person name="Yamaoka S."/>
            <person name="Nishihama R."/>
            <person name="Nakamura Y."/>
            <person name="Berger F."/>
            <person name="Adam C."/>
            <person name="Aki S.S."/>
            <person name="Althoff F."/>
            <person name="Araki T."/>
            <person name="Arteaga-Vazquez M.A."/>
            <person name="Balasubrmanian S."/>
            <person name="Barry K."/>
            <person name="Bauer D."/>
            <person name="Boehm C.R."/>
            <person name="Briginshaw L."/>
            <person name="Caballero-Perez J."/>
            <person name="Catarino B."/>
            <person name="Chen F."/>
            <person name="Chiyoda S."/>
            <person name="Chovatia M."/>
            <person name="Davies K.M."/>
            <person name="Delmans M."/>
            <person name="Demura T."/>
            <person name="Dierschke T."/>
            <person name="Dolan L."/>
            <person name="Dorantes-Acosta A.E."/>
            <person name="Eklund D.M."/>
            <person name="Florent S.N."/>
            <person name="Flores-Sandoval E."/>
            <person name="Fujiyama A."/>
            <person name="Fukuzawa H."/>
            <person name="Galik B."/>
            <person name="Grimanelli D."/>
            <person name="Grimwood J."/>
            <person name="Grossniklaus U."/>
            <person name="Hamada T."/>
            <person name="Haseloff J."/>
            <person name="Hetherington A.J."/>
            <person name="Higo A."/>
            <person name="Hirakawa Y."/>
            <person name="Hundley H.N."/>
            <person name="Ikeda Y."/>
            <person name="Inoue K."/>
            <person name="Inoue S.I."/>
            <person name="Ishida S."/>
            <person name="Jia Q."/>
            <person name="Kakita M."/>
            <person name="Kanazawa T."/>
            <person name="Kawai Y."/>
            <person name="Kawashima T."/>
            <person name="Kennedy M."/>
            <person name="Kinose K."/>
            <person name="Kinoshita T."/>
            <person name="Kohara Y."/>
            <person name="Koide E."/>
            <person name="Komatsu K."/>
            <person name="Kopischke S."/>
            <person name="Kubo M."/>
            <person name="Kyozuka J."/>
            <person name="Lagercrantz U."/>
            <person name="Lin S.S."/>
            <person name="Lindquist E."/>
            <person name="Lipzen A.M."/>
            <person name="Lu C.W."/>
            <person name="De Luna E."/>
            <person name="Martienssen R.A."/>
            <person name="Minamino N."/>
            <person name="Mizutani M."/>
            <person name="Mizutani M."/>
            <person name="Mochizuki N."/>
            <person name="Monte I."/>
            <person name="Mosher R."/>
            <person name="Nagasaki H."/>
            <person name="Nakagami H."/>
            <person name="Naramoto S."/>
            <person name="Nishitani K."/>
            <person name="Ohtani M."/>
            <person name="Okamoto T."/>
            <person name="Okumura M."/>
            <person name="Phillips J."/>
            <person name="Pollak B."/>
            <person name="Reinders A."/>
            <person name="Rovekamp M."/>
            <person name="Sano R."/>
            <person name="Sawa S."/>
            <person name="Schmid M.W."/>
            <person name="Shirakawa M."/>
            <person name="Solano R."/>
            <person name="Spunde A."/>
            <person name="Suetsugu N."/>
            <person name="Sugano S."/>
            <person name="Sugiyama A."/>
            <person name="Sun R."/>
            <person name="Suzuki Y."/>
            <person name="Takenaka M."/>
            <person name="Takezawa D."/>
            <person name="Tomogane H."/>
            <person name="Tsuzuki M."/>
            <person name="Ueda T."/>
            <person name="Umeda M."/>
            <person name="Ward J.M."/>
            <person name="Watanabe Y."/>
            <person name="Yazaki K."/>
            <person name="Yokoyama R."/>
            <person name="Yoshitake Y."/>
            <person name="Yotsui I."/>
            <person name="Zachgo S."/>
            <person name="Schmutz J."/>
        </authorList>
    </citation>
    <scope>NUCLEOTIDE SEQUENCE [LARGE SCALE GENOMIC DNA]</scope>
    <source>
        <strain evidence="3">Tak-1</strain>
    </source>
</reference>
<dbReference type="Gene3D" id="3.80.10.10">
    <property type="entry name" value="Ribonuclease Inhibitor"/>
    <property type="match status" value="1"/>
</dbReference>
<proteinExistence type="predicted"/>
<feature type="compositionally biased region" description="Basic and acidic residues" evidence="1">
    <location>
        <begin position="17"/>
        <end position="28"/>
    </location>
</feature>
<dbReference type="InterPro" id="IPR032675">
    <property type="entry name" value="LRR_dom_sf"/>
</dbReference>
<dbReference type="Gramene" id="Mp8g10760.1">
    <property type="protein sequence ID" value="Mp8g10760.1.cds"/>
    <property type="gene ID" value="Mp8g10760"/>
</dbReference>
<organism evidence="2 3">
    <name type="scientific">Marchantia polymorpha</name>
    <name type="common">Common liverwort</name>
    <name type="synonym">Marchantia aquatica</name>
    <dbReference type="NCBI Taxonomy" id="3197"/>
    <lineage>
        <taxon>Eukaryota</taxon>
        <taxon>Viridiplantae</taxon>
        <taxon>Streptophyta</taxon>
        <taxon>Embryophyta</taxon>
        <taxon>Marchantiophyta</taxon>
        <taxon>Marchantiopsida</taxon>
        <taxon>Marchantiidae</taxon>
        <taxon>Marchantiales</taxon>
        <taxon>Marchantiaceae</taxon>
        <taxon>Marchantia</taxon>
    </lineage>
</organism>
<feature type="region of interest" description="Disordered" evidence="1">
    <location>
        <begin position="1"/>
        <end position="28"/>
    </location>
</feature>
<feature type="compositionally biased region" description="Basic residues" evidence="1">
    <location>
        <begin position="1"/>
        <end position="16"/>
    </location>
</feature>
<evidence type="ECO:0000256" key="1">
    <source>
        <dbReference type="SAM" id="MobiDB-lite"/>
    </source>
</evidence>
<name>A0A2R6XMQ6_MARPO</name>